<keyword evidence="7" id="KW-0966">Cell projection</keyword>
<dbReference type="InterPro" id="IPR012349">
    <property type="entry name" value="Split_barrel_FMN-bd"/>
</dbReference>
<evidence type="ECO:0000256" key="3">
    <source>
        <dbReference type="ARBA" id="ARBA00023143"/>
    </source>
</evidence>
<evidence type="ECO:0000259" key="6">
    <source>
        <dbReference type="Pfam" id="PF07317"/>
    </source>
</evidence>
<dbReference type="GO" id="GO:0035438">
    <property type="term" value="F:cyclic-di-GMP binding"/>
    <property type="evidence" value="ECO:0007669"/>
    <property type="project" value="UniProtKB-UniRule"/>
</dbReference>
<name>A0A1G8FJ26_9RHOO</name>
<dbReference type="Gene3D" id="2.40.10.220">
    <property type="entry name" value="predicted glycosyltransferase like domains"/>
    <property type="match status" value="1"/>
</dbReference>
<dbReference type="InterPro" id="IPR009926">
    <property type="entry name" value="T3SS_YcgR_PilZN"/>
</dbReference>
<evidence type="ECO:0000313" key="7">
    <source>
        <dbReference type="EMBL" id="SDH82046.1"/>
    </source>
</evidence>
<dbReference type="AlphaFoldDB" id="A0A1G8FJ26"/>
<evidence type="ECO:0000256" key="4">
    <source>
        <dbReference type="HAMAP-Rule" id="MF_01457"/>
    </source>
</evidence>
<dbReference type="OrthoDB" id="5572581at2"/>
<dbReference type="Pfam" id="PF07238">
    <property type="entry name" value="PilZ"/>
    <property type="match status" value="1"/>
</dbReference>
<keyword evidence="7" id="KW-0282">Flagellum</keyword>
<sequence>MSTSHTEDEIERCTLSGQREVLFQLRNLIRLKARVSVTFDEGRHSFLTVLIDLSETKKLLYLDVGGSPETNKAFLRSERCQFSAIVDGIRIQFSGRSPQLAKLDGEEVLAVAIPSSLLRLQRRDAFRLQLPSTKPYLCRFWRNTPEELALPIYDISVGGIGIQLGEAPKFETMQRVENCWLDLRESGTFAVTLEIRYINHSESLTNKPIWHLGCKFVNLSLANETQIQRFMARIEVERRALSAG</sequence>
<comment type="similarity">
    <text evidence="4">Belongs to the YcgR family.</text>
</comment>
<dbReference type="GO" id="GO:0071973">
    <property type="term" value="P:bacterial-type flagellum-dependent cell motility"/>
    <property type="evidence" value="ECO:0007669"/>
    <property type="project" value="UniProtKB-UniRule"/>
</dbReference>
<keyword evidence="2 4" id="KW-0547">Nucleotide-binding</keyword>
<gene>
    <name evidence="4" type="primary">ycgR</name>
    <name evidence="7" type="ORF">SAMN05660652_02337</name>
</gene>
<keyword evidence="7" id="KW-0969">Cilium</keyword>
<dbReference type="STRING" id="83767.SAMN05660652_02337"/>
<comment type="subcellular location">
    <subcellularLocation>
        <location evidence="4">Bacterial flagellum basal body</location>
    </subcellularLocation>
</comment>
<dbReference type="EMBL" id="FNCY01000009">
    <property type="protein sequence ID" value="SDH82046.1"/>
    <property type="molecule type" value="Genomic_DNA"/>
</dbReference>
<organism evidence="7 8">
    <name type="scientific">Propionivibrio dicarboxylicus</name>
    <dbReference type="NCBI Taxonomy" id="83767"/>
    <lineage>
        <taxon>Bacteria</taxon>
        <taxon>Pseudomonadati</taxon>
        <taxon>Pseudomonadota</taxon>
        <taxon>Betaproteobacteria</taxon>
        <taxon>Rhodocyclales</taxon>
        <taxon>Rhodocyclaceae</taxon>
        <taxon>Propionivibrio</taxon>
    </lineage>
</organism>
<dbReference type="Gene3D" id="2.30.110.10">
    <property type="entry name" value="Electron Transport, Fmn-binding Protein, Chain A"/>
    <property type="match status" value="1"/>
</dbReference>
<evidence type="ECO:0000259" key="5">
    <source>
        <dbReference type="Pfam" id="PF07238"/>
    </source>
</evidence>
<feature type="domain" description="PilZ" evidence="5">
    <location>
        <begin position="121"/>
        <end position="232"/>
    </location>
</feature>
<dbReference type="InterPro" id="IPR023787">
    <property type="entry name" value="T3SS_YcgR"/>
</dbReference>
<evidence type="ECO:0000256" key="2">
    <source>
        <dbReference type="ARBA" id="ARBA00022741"/>
    </source>
</evidence>
<evidence type="ECO:0000313" key="8">
    <source>
        <dbReference type="Proteomes" id="UP000198607"/>
    </source>
</evidence>
<keyword evidence="1 4" id="KW-0973">c-di-GMP</keyword>
<proteinExistence type="inferred from homology"/>
<keyword evidence="3 4" id="KW-0975">Bacterial flagellum</keyword>
<dbReference type="GO" id="GO:0009425">
    <property type="term" value="C:bacterial-type flagellum basal body"/>
    <property type="evidence" value="ECO:0007669"/>
    <property type="project" value="UniProtKB-SubCell"/>
</dbReference>
<comment type="function">
    <text evidence="4">Acts as a flagellar brake, regulating swimming and swarming in a bis-(3'-5') cyclic diguanylic acid (c-di-GMP)-dependent manner. Binds 1 c-di-GMP dimer per subunit. Increasing levels of c-di-GMP lead to decreased motility.</text>
</comment>
<reference evidence="7 8" key="1">
    <citation type="submission" date="2016-10" db="EMBL/GenBank/DDBJ databases">
        <authorList>
            <person name="de Groot N.N."/>
        </authorList>
    </citation>
    <scope>NUCLEOTIDE SEQUENCE [LARGE SCALE GENOMIC DNA]</scope>
    <source>
        <strain evidence="7 8">DSM 5885</strain>
    </source>
</reference>
<dbReference type="HAMAP" id="MF_01457">
    <property type="entry name" value="YcgR"/>
    <property type="match status" value="1"/>
</dbReference>
<feature type="domain" description="Type III secretion system flagellar brake protein YcgR PilZN" evidence="6">
    <location>
        <begin position="15"/>
        <end position="119"/>
    </location>
</feature>
<keyword evidence="8" id="KW-1185">Reference proteome</keyword>
<dbReference type="Pfam" id="PF07317">
    <property type="entry name" value="PilZN"/>
    <property type="match status" value="1"/>
</dbReference>
<dbReference type="RefSeq" id="WP_091937819.1">
    <property type="nucleotide sequence ID" value="NZ_FNCY01000009.1"/>
</dbReference>
<dbReference type="GO" id="GO:0071945">
    <property type="term" value="P:regulation of bacterial-type flagellum-dependent cell motility by regulation of motor speed"/>
    <property type="evidence" value="ECO:0007669"/>
    <property type="project" value="UniProtKB-UniRule"/>
</dbReference>
<accession>A0A1G8FJ26</accession>
<dbReference type="Proteomes" id="UP000198607">
    <property type="component" value="Unassembled WGS sequence"/>
</dbReference>
<protein>
    <recommendedName>
        <fullName evidence="4">Flagellar brake protein YcgR</fullName>
    </recommendedName>
    <alternativeName>
        <fullName evidence="4">Cyclic di-GMP binding protein YcgR</fullName>
    </alternativeName>
</protein>
<comment type="subunit">
    <text evidence="4">Monomer. Interacts with the flagellar basal bodies.</text>
</comment>
<dbReference type="InterPro" id="IPR009875">
    <property type="entry name" value="PilZ_domain"/>
</dbReference>
<evidence type="ECO:0000256" key="1">
    <source>
        <dbReference type="ARBA" id="ARBA00022636"/>
    </source>
</evidence>